<dbReference type="Pfam" id="PF17871">
    <property type="entry name" value="AAA_lid_9"/>
    <property type="match status" value="1"/>
</dbReference>
<evidence type="ECO:0008006" key="9">
    <source>
        <dbReference type="Google" id="ProtNLM"/>
    </source>
</evidence>
<evidence type="ECO:0000313" key="8">
    <source>
        <dbReference type="Proteomes" id="UP000177325"/>
    </source>
</evidence>
<dbReference type="InterPro" id="IPR003593">
    <property type="entry name" value="AAA+_ATPase"/>
</dbReference>
<name>A0A1F6FFG9_9BACT</name>
<dbReference type="PRINTS" id="PR00300">
    <property type="entry name" value="CLPPROTEASEA"/>
</dbReference>
<dbReference type="GO" id="GO:0016887">
    <property type="term" value="F:ATP hydrolysis activity"/>
    <property type="evidence" value="ECO:0007669"/>
    <property type="project" value="InterPro"/>
</dbReference>
<keyword evidence="1" id="KW-0547">Nucleotide-binding</keyword>
<evidence type="ECO:0000256" key="3">
    <source>
        <dbReference type="ARBA" id="ARBA00023186"/>
    </source>
</evidence>
<dbReference type="InterPro" id="IPR003959">
    <property type="entry name" value="ATPase_AAA_core"/>
</dbReference>
<evidence type="ECO:0000256" key="1">
    <source>
        <dbReference type="ARBA" id="ARBA00022741"/>
    </source>
</evidence>
<dbReference type="PANTHER" id="PTHR11638:SF175">
    <property type="entry name" value="ATP-DEPENDENT CLP PROTEASE, ATP-BINDING SUBUNIT CLPC"/>
    <property type="match status" value="1"/>
</dbReference>
<dbReference type="InterPro" id="IPR041546">
    <property type="entry name" value="ClpA/ClpB_AAA_lid"/>
</dbReference>
<dbReference type="SMART" id="SM01086">
    <property type="entry name" value="ClpB_D2-small"/>
    <property type="match status" value="1"/>
</dbReference>
<dbReference type="InterPro" id="IPR050130">
    <property type="entry name" value="ClpA_ClpB"/>
</dbReference>
<dbReference type="PANTHER" id="PTHR11638">
    <property type="entry name" value="ATP-DEPENDENT CLP PROTEASE"/>
    <property type="match status" value="1"/>
</dbReference>
<evidence type="ECO:0000256" key="2">
    <source>
        <dbReference type="ARBA" id="ARBA00022840"/>
    </source>
</evidence>
<feature type="domain" description="AAA+ ATPase" evidence="5">
    <location>
        <begin position="554"/>
        <end position="700"/>
    </location>
</feature>
<dbReference type="Gene3D" id="1.10.8.60">
    <property type="match status" value="2"/>
</dbReference>
<dbReference type="GO" id="GO:0005524">
    <property type="term" value="F:ATP binding"/>
    <property type="evidence" value="ECO:0007669"/>
    <property type="project" value="UniProtKB-KW"/>
</dbReference>
<keyword evidence="3" id="KW-0143">Chaperone</keyword>
<gene>
    <name evidence="7" type="ORF">A3G90_00790</name>
</gene>
<dbReference type="SUPFAM" id="SSF52540">
    <property type="entry name" value="P-loop containing nucleoside triphosphate hydrolases"/>
    <property type="match status" value="2"/>
</dbReference>
<proteinExistence type="predicted"/>
<dbReference type="SMART" id="SM00382">
    <property type="entry name" value="AAA"/>
    <property type="match status" value="2"/>
</dbReference>
<keyword evidence="4" id="KW-1133">Transmembrane helix</keyword>
<feature type="domain" description="AAA+ ATPase" evidence="5">
    <location>
        <begin position="279"/>
        <end position="423"/>
    </location>
</feature>
<dbReference type="EMBL" id="MFMM01000001">
    <property type="protein sequence ID" value="OGG84612.1"/>
    <property type="molecule type" value="Genomic_DNA"/>
</dbReference>
<feature type="transmembrane region" description="Helical" evidence="4">
    <location>
        <begin position="29"/>
        <end position="48"/>
    </location>
</feature>
<dbReference type="GO" id="GO:0005737">
    <property type="term" value="C:cytoplasm"/>
    <property type="evidence" value="ECO:0007669"/>
    <property type="project" value="TreeGrafter"/>
</dbReference>
<accession>A0A1F6FFG9</accession>
<dbReference type="InterPro" id="IPR001270">
    <property type="entry name" value="ClpA/B"/>
</dbReference>
<evidence type="ECO:0000259" key="5">
    <source>
        <dbReference type="SMART" id="SM00382"/>
    </source>
</evidence>
<keyword evidence="4" id="KW-0472">Membrane</keyword>
<organism evidence="7 8">
    <name type="scientific">Candidatus Kaiserbacteria bacterium RIFCSPLOWO2_12_FULL_45_26</name>
    <dbReference type="NCBI Taxonomy" id="1798525"/>
    <lineage>
        <taxon>Bacteria</taxon>
        <taxon>Candidatus Kaiseribacteriota</taxon>
    </lineage>
</organism>
<dbReference type="GO" id="GO:0034605">
    <property type="term" value="P:cellular response to heat"/>
    <property type="evidence" value="ECO:0007669"/>
    <property type="project" value="TreeGrafter"/>
</dbReference>
<dbReference type="STRING" id="1798525.A3G90_00790"/>
<keyword evidence="4" id="KW-0812">Transmembrane</keyword>
<feature type="domain" description="Clp ATPase C-terminal" evidence="6">
    <location>
        <begin position="720"/>
        <end position="812"/>
    </location>
</feature>
<evidence type="ECO:0000256" key="4">
    <source>
        <dbReference type="SAM" id="Phobius"/>
    </source>
</evidence>
<keyword evidence="2" id="KW-0067">ATP-binding</keyword>
<comment type="caution">
    <text evidence="7">The sequence shown here is derived from an EMBL/GenBank/DDBJ whole genome shotgun (WGS) entry which is preliminary data.</text>
</comment>
<dbReference type="InterPro" id="IPR027417">
    <property type="entry name" value="P-loop_NTPase"/>
</dbReference>
<dbReference type="Gene3D" id="3.40.50.300">
    <property type="entry name" value="P-loop containing nucleotide triphosphate hydrolases"/>
    <property type="match status" value="2"/>
</dbReference>
<reference evidence="7 8" key="1">
    <citation type="journal article" date="2016" name="Nat. Commun.">
        <title>Thousands of microbial genomes shed light on interconnected biogeochemical processes in an aquifer system.</title>
        <authorList>
            <person name="Anantharaman K."/>
            <person name="Brown C.T."/>
            <person name="Hug L.A."/>
            <person name="Sharon I."/>
            <person name="Castelle C.J."/>
            <person name="Probst A.J."/>
            <person name="Thomas B.C."/>
            <person name="Singh A."/>
            <person name="Wilkins M.J."/>
            <person name="Karaoz U."/>
            <person name="Brodie E.L."/>
            <person name="Williams K.H."/>
            <person name="Hubbard S.S."/>
            <person name="Banfield J.F."/>
        </authorList>
    </citation>
    <scope>NUCLEOTIDE SEQUENCE [LARGE SCALE GENOMIC DNA]</scope>
</reference>
<dbReference type="InterPro" id="IPR019489">
    <property type="entry name" value="Clp_ATPase_C"/>
</dbReference>
<dbReference type="Pfam" id="PF07724">
    <property type="entry name" value="AAA_2"/>
    <property type="match status" value="1"/>
</dbReference>
<sequence length="812" mass="89699">MYTIADNITRYKPPIALTRFFSRRALTHFRTIFFVGAIGAIGGAYATHLAWPESSYSEVLLGIGLISTSFWLEQMMVYSYHNSFYFFGLHSILGLSSKTNTGTTYEVAEALLPNEQDVTAAFCNSKLGTLIMLRAGIDLNKLETYLRSSRPKITTMMIPLPSDSVFSLITLGNYLLQQDSSFKTFIKEQGVLEEHFIGALNWVVSAHHAQKKIERWWGKDELSKTTGIGREWSYGTAYILEKFSRDIRTSAIYTNLTHGDSAFTAEKIAEVEVALARAKASNVLVIGEAGVGKMDLLLEVNRRLRTGKALSAVAEQRMILLDTTRLFAVNNNKQDLELTILSIFAEASRAGNVIIVIENLSTFIREAEAMGVFIPELLDPFLATPALHVIATDTPGAYHTYLEPLGAFARRFAEVLIDIPDLRSTTRVLQGVAETNEDRYRVLFTYGALAAITTAADRYIVEGVMPDKAIELLIDIATRANQAGVTILTAEYVYEVVSEKTGIPTGPIGAAERDLLLNLEDTLHERVIGQQHALDAIARTMRRARAGIQSSDKPIGSFLFLGPTGVGKTETAKALAHVFFGSETNMHRIDMSEFSGGDALGRLIGDGVASGVLPDMLREHPYSVLLLDELEKANQSVHDIFLQILDEGIFTDARGDKVNARNTIIIATSNAGSQLILKTIEQRKELSTLSAEIINHIIKEGIFRPELINRFDSTIIFEPLVQEEQGQVAGLMLKGLYERVKDQGYELIVNRDLMDILVEKGYSPQFGARPMQRVIQDVIEEKIAQLIISGNAAKGSTIELTRADFSAEELAA</sequence>
<dbReference type="CDD" id="cd19499">
    <property type="entry name" value="RecA-like_ClpB_Hsp104-like"/>
    <property type="match status" value="1"/>
</dbReference>
<dbReference type="AlphaFoldDB" id="A0A1F6FFG9"/>
<dbReference type="Proteomes" id="UP000177325">
    <property type="component" value="Unassembled WGS sequence"/>
</dbReference>
<evidence type="ECO:0000259" key="6">
    <source>
        <dbReference type="SMART" id="SM01086"/>
    </source>
</evidence>
<dbReference type="Pfam" id="PF10431">
    <property type="entry name" value="ClpB_D2-small"/>
    <property type="match status" value="1"/>
</dbReference>
<protein>
    <recommendedName>
        <fullName evidence="9">Clp R domain-containing protein</fullName>
    </recommendedName>
</protein>
<evidence type="ECO:0000313" key="7">
    <source>
        <dbReference type="EMBL" id="OGG84612.1"/>
    </source>
</evidence>